<name>A0A2P2LK43_RHIMU</name>
<dbReference type="AlphaFoldDB" id="A0A2P2LK43"/>
<accession>A0A2P2LK43</accession>
<keyword evidence="2" id="KW-0378">Hydrolase</keyword>
<dbReference type="SUPFAM" id="SSF82171">
    <property type="entry name" value="DPP6 N-terminal domain-like"/>
    <property type="match status" value="1"/>
</dbReference>
<dbReference type="Pfam" id="PF19283">
    <property type="entry name" value="APEH_N"/>
    <property type="match status" value="1"/>
</dbReference>
<dbReference type="PANTHER" id="PTHR42776">
    <property type="entry name" value="SERINE PEPTIDASE S9 FAMILY MEMBER"/>
    <property type="match status" value="1"/>
</dbReference>
<reference evidence="4" key="1">
    <citation type="submission" date="2018-02" db="EMBL/GenBank/DDBJ databases">
        <title>Rhizophora mucronata_Transcriptome.</title>
        <authorList>
            <person name="Meera S.P."/>
            <person name="Sreeshan A."/>
            <person name="Augustine A."/>
        </authorList>
    </citation>
    <scope>NUCLEOTIDE SEQUENCE</scope>
    <source>
        <tissue evidence="4">Leaf</tissue>
    </source>
</reference>
<evidence type="ECO:0000256" key="2">
    <source>
        <dbReference type="ARBA" id="ARBA00022801"/>
    </source>
</evidence>
<protein>
    <submittedName>
        <fullName evidence="4">Acylamino-acid-releasing enzyme</fullName>
    </submittedName>
</protein>
<dbReference type="GO" id="GO:0004252">
    <property type="term" value="F:serine-type endopeptidase activity"/>
    <property type="evidence" value="ECO:0007669"/>
    <property type="project" value="TreeGrafter"/>
</dbReference>
<organism evidence="4">
    <name type="scientific">Rhizophora mucronata</name>
    <name type="common">Asiatic mangrove</name>
    <dbReference type="NCBI Taxonomy" id="61149"/>
    <lineage>
        <taxon>Eukaryota</taxon>
        <taxon>Viridiplantae</taxon>
        <taxon>Streptophyta</taxon>
        <taxon>Embryophyta</taxon>
        <taxon>Tracheophyta</taxon>
        <taxon>Spermatophyta</taxon>
        <taxon>Magnoliopsida</taxon>
        <taxon>eudicotyledons</taxon>
        <taxon>Gunneridae</taxon>
        <taxon>Pentapetalae</taxon>
        <taxon>rosids</taxon>
        <taxon>fabids</taxon>
        <taxon>Malpighiales</taxon>
        <taxon>Rhizophoraceae</taxon>
        <taxon>Rhizophora</taxon>
    </lineage>
</organism>
<comment type="similarity">
    <text evidence="1">Belongs to the peptidase S9C family.</text>
</comment>
<evidence type="ECO:0000313" key="4">
    <source>
        <dbReference type="EMBL" id="MBX18334.1"/>
    </source>
</evidence>
<proteinExistence type="inferred from homology"/>
<sequence length="332" mass="37075">MDGSKAVLEKELPHGIDAAMEEEYESQSKLLKEFTSIPSIDKAWTFESQTGNGSQAMFSISQANLLANKRRKFILSANISKQKDNSVNFQWAPFPMEMTGVSTIVPSPSGSKLLVVRNSENESPTQFEIWGPFELEKEFHIPQSIHGSVYTDGWFEGISWNADETLIAYVAEEVTPPKPSFTSGGYKKGAMTDKDCGSWKGLGDWEEDWGETYAGKRRPALFVLNINSGKVQPVLGIKRSLSVGQVVWAPSTQGTHQYLVFVGWLSDPRKLGMKYCYNRPCALYAIRAPIFNKPELKESPIEEAPPLNLTQSISSAFCPLFRYSAFLLCFNL</sequence>
<feature type="domain" description="Acylamino-acid-releasing enzyme N-terminal" evidence="3">
    <location>
        <begin position="10"/>
        <end position="328"/>
    </location>
</feature>
<dbReference type="EMBL" id="GGEC01037850">
    <property type="protein sequence ID" value="MBX18334.1"/>
    <property type="molecule type" value="Transcribed_RNA"/>
</dbReference>
<evidence type="ECO:0000256" key="1">
    <source>
        <dbReference type="ARBA" id="ARBA00010040"/>
    </source>
</evidence>
<dbReference type="InterPro" id="IPR045550">
    <property type="entry name" value="AARE_N"/>
</dbReference>
<evidence type="ECO:0000259" key="3">
    <source>
        <dbReference type="Pfam" id="PF19283"/>
    </source>
</evidence>
<dbReference type="PANTHER" id="PTHR42776:SF4">
    <property type="entry name" value="ACYLAMINO-ACID-RELEASING ENZYME"/>
    <property type="match status" value="1"/>
</dbReference>